<sequence length="176" mass="19435">MIHLGDHYGQLVQMSYITRDMDAAVAHTEAEMGISGLSRGEAEIEVLSYGQKRPLIVKSAIANLGTRQFEIIQPVSGAIEIYTDAVDLSGHILNFHHIGIAVPGAYSEWERLLREVETSGDEFAYLFPAIPSPDDKLCFCYVDTRLRLGHYTEYLWADPSLAGIPAAPWLTTPLGT</sequence>
<evidence type="ECO:0000313" key="1">
    <source>
        <dbReference type="EMBL" id="MCJ2178283.1"/>
    </source>
</evidence>
<evidence type="ECO:0000313" key="2">
    <source>
        <dbReference type="Proteomes" id="UP001162880"/>
    </source>
</evidence>
<reference evidence="1" key="1">
    <citation type="submission" date="2022-03" db="EMBL/GenBank/DDBJ databases">
        <title>Identification of a novel bacterium isolated from mangrove sediments.</title>
        <authorList>
            <person name="Pan X."/>
        </authorList>
    </citation>
    <scope>NUCLEOTIDE SEQUENCE</scope>
    <source>
        <strain evidence="1">B2580</strain>
    </source>
</reference>
<protein>
    <recommendedName>
        <fullName evidence="3">VOC domain-containing protein</fullName>
    </recommendedName>
</protein>
<dbReference type="InterPro" id="IPR029068">
    <property type="entry name" value="Glyas_Bleomycin-R_OHBP_Dase"/>
</dbReference>
<dbReference type="EMBL" id="JALHLE010000007">
    <property type="protein sequence ID" value="MCJ2178283.1"/>
    <property type="molecule type" value="Genomic_DNA"/>
</dbReference>
<organism evidence="1 2">
    <name type="scientific">Novosphingobium album</name>
    <name type="common">ex Hu et al. 2023</name>
    <dbReference type="NCBI Taxonomy" id="2930093"/>
    <lineage>
        <taxon>Bacteria</taxon>
        <taxon>Pseudomonadati</taxon>
        <taxon>Pseudomonadota</taxon>
        <taxon>Alphaproteobacteria</taxon>
        <taxon>Sphingomonadales</taxon>
        <taxon>Sphingomonadaceae</taxon>
        <taxon>Novosphingobium</taxon>
    </lineage>
</organism>
<dbReference type="Proteomes" id="UP001162880">
    <property type="component" value="Unassembled WGS sequence"/>
</dbReference>
<proteinExistence type="predicted"/>
<gene>
    <name evidence="1" type="ORF">MTR64_06890</name>
</gene>
<dbReference type="Gene3D" id="3.10.180.10">
    <property type="entry name" value="2,3-Dihydroxybiphenyl 1,2-Dioxygenase, domain 1"/>
    <property type="match status" value="1"/>
</dbReference>
<evidence type="ECO:0008006" key="3">
    <source>
        <dbReference type="Google" id="ProtNLM"/>
    </source>
</evidence>
<keyword evidence="2" id="KW-1185">Reference proteome</keyword>
<comment type="caution">
    <text evidence="1">The sequence shown here is derived from an EMBL/GenBank/DDBJ whole genome shotgun (WGS) entry which is preliminary data.</text>
</comment>
<dbReference type="RefSeq" id="WP_243992163.1">
    <property type="nucleotide sequence ID" value="NZ_JALHLE010000007.1"/>
</dbReference>
<name>A0ABT0AZQ7_9SPHN</name>
<accession>A0ABT0AZQ7</accession>